<dbReference type="VEuPathDB" id="PlasmoDB:POWCR01_090014800"/>
<dbReference type="OrthoDB" id="372246at2759"/>
<reference evidence="1 2" key="1">
    <citation type="submission" date="2016-06" db="EMBL/GenBank/DDBJ databases">
        <authorList>
            <consortium name="Pathogen Informatics"/>
        </authorList>
    </citation>
    <scope>NUCLEOTIDE SEQUENCE [LARGE SCALE GENOMIC DNA]</scope>
    <source>
        <strain evidence="1">PocGH01</strain>
    </source>
</reference>
<dbReference type="AlphaFoldDB" id="A0A1D3THU0"/>
<gene>
    <name evidence="1" type="primary">PocGH01_09019500</name>
    <name evidence="1" type="ORF">POCGH01_09019500</name>
</gene>
<dbReference type="Proteomes" id="UP000242942">
    <property type="component" value="Chromosome 9"/>
</dbReference>
<sequence length="118" mass="13777">MNSAKISLAIRNIFFISKRSVCSLKLFPIYGNKTILVKYGIFKNSYLDKMAETRSDSVVNNSNFLNNHFFLCNLKESEQSAIQENPAKGLLHFKNKKTKLALRRKRKRMGERVSLRYR</sequence>
<proteinExistence type="predicted"/>
<dbReference type="VEuPathDB" id="PlasmoDB:PocGH01_09019500"/>
<name>A0A1D3THU0_PLAOA</name>
<keyword evidence="2" id="KW-1185">Reference proteome</keyword>
<evidence type="ECO:0000313" key="1">
    <source>
        <dbReference type="EMBL" id="SCP04460.1"/>
    </source>
</evidence>
<protein>
    <submittedName>
        <fullName evidence="1">Uncharacterized protein</fullName>
    </submittedName>
</protein>
<accession>A0A1D3THU0</accession>
<dbReference type="EMBL" id="LT594590">
    <property type="protein sequence ID" value="SCP04460.1"/>
    <property type="molecule type" value="Genomic_DNA"/>
</dbReference>
<evidence type="ECO:0000313" key="2">
    <source>
        <dbReference type="Proteomes" id="UP000242942"/>
    </source>
</evidence>
<organism evidence="1 2">
    <name type="scientific">Plasmodium ovale</name>
    <name type="common">malaria parasite P. ovale</name>
    <dbReference type="NCBI Taxonomy" id="36330"/>
    <lineage>
        <taxon>Eukaryota</taxon>
        <taxon>Sar</taxon>
        <taxon>Alveolata</taxon>
        <taxon>Apicomplexa</taxon>
        <taxon>Aconoidasida</taxon>
        <taxon>Haemosporida</taxon>
        <taxon>Plasmodiidae</taxon>
        <taxon>Plasmodium</taxon>
        <taxon>Plasmodium (Plasmodium)</taxon>
    </lineage>
</organism>